<dbReference type="AlphaFoldDB" id="A0A1I4JRR0"/>
<dbReference type="RefSeq" id="WP_093091678.1">
    <property type="nucleotide sequence ID" value="NZ_FOTQ01000001.1"/>
</dbReference>
<dbReference type="OrthoDB" id="287782at2"/>
<dbReference type="EMBL" id="FOTQ01000001">
    <property type="protein sequence ID" value="SFL69249.1"/>
    <property type="molecule type" value="Genomic_DNA"/>
</dbReference>
<keyword evidence="2" id="KW-1185">Reference proteome</keyword>
<dbReference type="Proteomes" id="UP000199144">
    <property type="component" value="Unassembled WGS sequence"/>
</dbReference>
<organism evidence="1 2">
    <name type="scientific">Shimia aestuarii</name>
    <dbReference type="NCBI Taxonomy" id="254406"/>
    <lineage>
        <taxon>Bacteria</taxon>
        <taxon>Pseudomonadati</taxon>
        <taxon>Pseudomonadota</taxon>
        <taxon>Alphaproteobacteria</taxon>
        <taxon>Rhodobacterales</taxon>
        <taxon>Roseobacteraceae</taxon>
    </lineage>
</organism>
<reference evidence="1 2" key="1">
    <citation type="submission" date="2016-10" db="EMBL/GenBank/DDBJ databases">
        <authorList>
            <person name="de Groot N.N."/>
        </authorList>
    </citation>
    <scope>NUCLEOTIDE SEQUENCE [LARGE SCALE GENOMIC DNA]</scope>
    <source>
        <strain evidence="1 2">DSM 15283</strain>
    </source>
</reference>
<evidence type="ECO:0000313" key="2">
    <source>
        <dbReference type="Proteomes" id="UP000199144"/>
    </source>
</evidence>
<dbReference type="STRING" id="254406.SAMN04488042_1011142"/>
<evidence type="ECO:0000313" key="1">
    <source>
        <dbReference type="EMBL" id="SFL69249.1"/>
    </source>
</evidence>
<accession>A0A1I4JRR0</accession>
<gene>
    <name evidence="1" type="ORF">SAMN04488042_1011142</name>
</gene>
<proteinExistence type="predicted"/>
<protein>
    <submittedName>
        <fullName evidence="1">Uncharacterized protein</fullName>
    </submittedName>
</protein>
<sequence>MIRALLHRGARVFGRRYDYNVDYMHHVIDTSAAAGLALSLLPLVSQYKGPKAARGVWAGALLASTLDGDCGPCAQLVVDFALENRVDENALLAAVEGRLDEAGDVGLGVQFARSAISRSYEPNEFADTIRARFGEQALVAASFAAASGRFYPVFKRGLGSGHACQQIEVLGRVGKVAV</sequence>
<name>A0A1I4JRR0_9RHOB</name>